<comment type="caution">
    <text evidence="3">The sequence shown here is derived from an EMBL/GenBank/DDBJ whole genome shotgun (WGS) entry which is preliminary data.</text>
</comment>
<feature type="transmembrane region" description="Helical" evidence="1">
    <location>
        <begin position="593"/>
        <end position="614"/>
    </location>
</feature>
<dbReference type="Proteomes" id="UP001178507">
    <property type="component" value="Unassembled WGS sequence"/>
</dbReference>
<keyword evidence="4" id="KW-1185">Reference proteome</keyword>
<keyword evidence="2" id="KW-0732">Signal</keyword>
<sequence length="638" mass="70324">MRSALRRCSALLLAAMTGVHAESLAQTLDMYRAMTKPDKGKESFPVSNNNLADVMGVLRYVHQEVIVEHVAGDPGRPSRKYNINAFGKYRMKVRNPDSILKDPSKLAMPGFGRYGAFDYGVGTSLDMLQGVVANGDYVGVSKEDSPQINFTHPWYWFSVDGDCPNLPWQCVKPFPGCEAEAPPTKPQPCDPDGCAGKQDKDARNCSASPHFIDPSDTETARKCCLHYSSHPDQVIMGGLCNSSVKEPTGEIGCVYTYEELGDKDFLNIDELNGITSMPCGAKGNRKCTDWKDWRLNCYDPKKQFKKRYHCEDCHSAGQWSVSVQDTSFCVEYDLHPYCQETQDLCKDPRCMALKPEDKELGLPFWKGKCEVRDNQRRAEAVAGYFLKDAVKDSHWLVDKATMDASPACSSKDSSVPNQCTPNPDGGPYCTRLFGGVCSTCYIPGTDPPYPDPKSQPMCPFTVLKEKGNTPPTETKCADDDPLKLCCLYGIGSCNVTGSDGSDSELTAAGFLNVARMMDNKEMVKFAGRIVSGRGGAIKNQGGFDSAVYSTWHYQPPTNPQEAWTNFETLINQSSDVDWHPSPDGPSGKPGSNAWIWILLALVVLAGLGFAAYKYRANSQQQARQQLLPSDSSQVQMRN</sequence>
<protein>
    <submittedName>
        <fullName evidence="3">Uncharacterized protein</fullName>
    </submittedName>
</protein>
<dbReference type="EMBL" id="CAUJNA010000860">
    <property type="protein sequence ID" value="CAJ1381969.1"/>
    <property type="molecule type" value="Genomic_DNA"/>
</dbReference>
<name>A0AA36I6J7_9DINO</name>
<keyword evidence="1" id="KW-1133">Transmembrane helix</keyword>
<accession>A0AA36I6J7</accession>
<keyword evidence="1" id="KW-0472">Membrane</keyword>
<evidence type="ECO:0000256" key="1">
    <source>
        <dbReference type="SAM" id="Phobius"/>
    </source>
</evidence>
<reference evidence="3" key="1">
    <citation type="submission" date="2023-08" db="EMBL/GenBank/DDBJ databases">
        <authorList>
            <person name="Chen Y."/>
            <person name="Shah S."/>
            <person name="Dougan E. K."/>
            <person name="Thang M."/>
            <person name="Chan C."/>
        </authorList>
    </citation>
    <scope>NUCLEOTIDE SEQUENCE</scope>
</reference>
<organism evidence="3 4">
    <name type="scientific">Effrenium voratum</name>
    <dbReference type="NCBI Taxonomy" id="2562239"/>
    <lineage>
        <taxon>Eukaryota</taxon>
        <taxon>Sar</taxon>
        <taxon>Alveolata</taxon>
        <taxon>Dinophyceae</taxon>
        <taxon>Suessiales</taxon>
        <taxon>Symbiodiniaceae</taxon>
        <taxon>Effrenium</taxon>
    </lineage>
</organism>
<dbReference type="AlphaFoldDB" id="A0AA36I6J7"/>
<feature type="signal peptide" evidence="2">
    <location>
        <begin position="1"/>
        <end position="21"/>
    </location>
</feature>
<proteinExistence type="predicted"/>
<gene>
    <name evidence="3" type="ORF">EVOR1521_LOCUS9485</name>
</gene>
<evidence type="ECO:0000313" key="4">
    <source>
        <dbReference type="Proteomes" id="UP001178507"/>
    </source>
</evidence>
<feature type="chain" id="PRO_5041435519" evidence="2">
    <location>
        <begin position="22"/>
        <end position="638"/>
    </location>
</feature>
<evidence type="ECO:0000256" key="2">
    <source>
        <dbReference type="SAM" id="SignalP"/>
    </source>
</evidence>
<evidence type="ECO:0000313" key="3">
    <source>
        <dbReference type="EMBL" id="CAJ1381969.1"/>
    </source>
</evidence>
<keyword evidence="1" id="KW-0812">Transmembrane</keyword>